<dbReference type="InterPro" id="IPR039327">
    <property type="entry name" value="CON7-like"/>
</dbReference>
<dbReference type="EMBL" id="JAGMWT010000007">
    <property type="protein sequence ID" value="KAH7125388.1"/>
    <property type="molecule type" value="Genomic_DNA"/>
</dbReference>
<keyword evidence="2" id="KW-1185">Reference proteome</keyword>
<dbReference type="AlphaFoldDB" id="A0A9P9IKB0"/>
<dbReference type="PANTHER" id="PTHR36167">
    <property type="entry name" value="C2H2 FINGER DOMAIN TRANSCRIPTION FACTOR (EUROFUNG)-RELATED"/>
    <property type="match status" value="1"/>
</dbReference>
<evidence type="ECO:0000313" key="2">
    <source>
        <dbReference type="Proteomes" id="UP000700596"/>
    </source>
</evidence>
<accession>A0A9P9IKB0</accession>
<dbReference type="Proteomes" id="UP000700596">
    <property type="component" value="Unassembled WGS sequence"/>
</dbReference>
<feature type="non-terminal residue" evidence="1">
    <location>
        <position position="283"/>
    </location>
</feature>
<dbReference type="PANTHER" id="PTHR36167:SF4">
    <property type="entry name" value="FUNGAL N-TERMINAL DOMAIN-CONTAINING PROTEIN"/>
    <property type="match status" value="1"/>
</dbReference>
<reference evidence="1" key="1">
    <citation type="journal article" date="2021" name="Nat. Commun.">
        <title>Genetic determinants of endophytism in the Arabidopsis root mycobiome.</title>
        <authorList>
            <person name="Mesny F."/>
            <person name="Miyauchi S."/>
            <person name="Thiergart T."/>
            <person name="Pickel B."/>
            <person name="Atanasova L."/>
            <person name="Karlsson M."/>
            <person name="Huettel B."/>
            <person name="Barry K.W."/>
            <person name="Haridas S."/>
            <person name="Chen C."/>
            <person name="Bauer D."/>
            <person name="Andreopoulos W."/>
            <person name="Pangilinan J."/>
            <person name="LaButti K."/>
            <person name="Riley R."/>
            <person name="Lipzen A."/>
            <person name="Clum A."/>
            <person name="Drula E."/>
            <person name="Henrissat B."/>
            <person name="Kohler A."/>
            <person name="Grigoriev I.V."/>
            <person name="Martin F.M."/>
            <person name="Hacquard S."/>
        </authorList>
    </citation>
    <scope>NUCLEOTIDE SEQUENCE</scope>
    <source>
        <strain evidence="1">MPI-CAGE-CH-0243</strain>
    </source>
</reference>
<gene>
    <name evidence="1" type="ORF">B0J11DRAFT_401353</name>
</gene>
<evidence type="ECO:0008006" key="3">
    <source>
        <dbReference type="Google" id="ProtNLM"/>
    </source>
</evidence>
<evidence type="ECO:0000313" key="1">
    <source>
        <dbReference type="EMBL" id="KAH7125388.1"/>
    </source>
</evidence>
<organism evidence="1 2">
    <name type="scientific">Dendryphion nanum</name>
    <dbReference type="NCBI Taxonomy" id="256645"/>
    <lineage>
        <taxon>Eukaryota</taxon>
        <taxon>Fungi</taxon>
        <taxon>Dikarya</taxon>
        <taxon>Ascomycota</taxon>
        <taxon>Pezizomycotina</taxon>
        <taxon>Dothideomycetes</taxon>
        <taxon>Pleosporomycetidae</taxon>
        <taxon>Pleosporales</taxon>
        <taxon>Torulaceae</taxon>
        <taxon>Dendryphion</taxon>
    </lineage>
</organism>
<dbReference type="GO" id="GO:0006355">
    <property type="term" value="P:regulation of DNA-templated transcription"/>
    <property type="evidence" value="ECO:0007669"/>
    <property type="project" value="InterPro"/>
</dbReference>
<comment type="caution">
    <text evidence="1">The sequence shown here is derived from an EMBL/GenBank/DDBJ whole genome shotgun (WGS) entry which is preliminary data.</text>
</comment>
<dbReference type="OrthoDB" id="5431013at2759"/>
<proteinExistence type="predicted"/>
<name>A0A9P9IKB0_9PLEO</name>
<protein>
    <recommendedName>
        <fullName evidence="3">Fungal N-terminal domain-containing protein</fullName>
    </recommendedName>
</protein>
<sequence length="283" mass="31527">MAEIGLIASVIQVAGAGLKLSQTLYQYAETVASADRRVKDIAAEVKHTSDVIKELGEIFRQDQTSTLLSRSALRTADETIQKCSTVFTELDVALQKTKKNTIGRLMLPFRESKIDLLRSHIDKLTSTLQLLMQVLIHAHQVASQKLNREAEAAQREEIKALLKKKNTATKRYEQSVMDYTSENSEVENDSTLVSMRSSTVSVAQVETTVTAEKLGECLQHVQSLLQNIQILQKALSTAEVTEHSEHQQRLIGSYFNARTHLDSVLLGNPQAPEYSSSERSTRS</sequence>